<dbReference type="AlphaFoldDB" id="A0A9Q1F6W9"/>
<comment type="caution">
    <text evidence="1">The sequence shown here is derived from an EMBL/GenBank/DDBJ whole genome shotgun (WGS) entry which is preliminary data.</text>
</comment>
<keyword evidence="2" id="KW-1185">Reference proteome</keyword>
<dbReference type="Proteomes" id="UP001152622">
    <property type="component" value="Chromosome 8"/>
</dbReference>
<proteinExistence type="predicted"/>
<organism evidence="1 2">
    <name type="scientific">Synaphobranchus kaupii</name>
    <name type="common">Kaup's arrowtooth eel</name>
    <dbReference type="NCBI Taxonomy" id="118154"/>
    <lineage>
        <taxon>Eukaryota</taxon>
        <taxon>Metazoa</taxon>
        <taxon>Chordata</taxon>
        <taxon>Craniata</taxon>
        <taxon>Vertebrata</taxon>
        <taxon>Euteleostomi</taxon>
        <taxon>Actinopterygii</taxon>
        <taxon>Neopterygii</taxon>
        <taxon>Teleostei</taxon>
        <taxon>Anguilliformes</taxon>
        <taxon>Synaphobranchidae</taxon>
        <taxon>Synaphobranchus</taxon>
    </lineage>
</organism>
<evidence type="ECO:0000313" key="2">
    <source>
        <dbReference type="Proteomes" id="UP001152622"/>
    </source>
</evidence>
<dbReference type="EMBL" id="JAINUF010000008">
    <property type="protein sequence ID" value="KAJ8352233.1"/>
    <property type="molecule type" value="Genomic_DNA"/>
</dbReference>
<reference evidence="1" key="1">
    <citation type="journal article" date="2023" name="Science">
        <title>Genome structures resolve the early diversification of teleost fishes.</title>
        <authorList>
            <person name="Parey E."/>
            <person name="Louis A."/>
            <person name="Montfort J."/>
            <person name="Bouchez O."/>
            <person name="Roques C."/>
            <person name="Iampietro C."/>
            <person name="Lluch J."/>
            <person name="Castinel A."/>
            <person name="Donnadieu C."/>
            <person name="Desvignes T."/>
            <person name="Floi Bucao C."/>
            <person name="Jouanno E."/>
            <person name="Wen M."/>
            <person name="Mejri S."/>
            <person name="Dirks R."/>
            <person name="Jansen H."/>
            <person name="Henkel C."/>
            <person name="Chen W.J."/>
            <person name="Zahm M."/>
            <person name="Cabau C."/>
            <person name="Klopp C."/>
            <person name="Thompson A.W."/>
            <person name="Robinson-Rechavi M."/>
            <person name="Braasch I."/>
            <person name="Lecointre G."/>
            <person name="Bobe J."/>
            <person name="Postlethwait J.H."/>
            <person name="Berthelot C."/>
            <person name="Roest Crollius H."/>
            <person name="Guiguen Y."/>
        </authorList>
    </citation>
    <scope>NUCLEOTIDE SEQUENCE</scope>
    <source>
        <strain evidence="1">WJC10195</strain>
    </source>
</reference>
<protein>
    <submittedName>
        <fullName evidence="1">Uncharacterized protein</fullName>
    </submittedName>
</protein>
<sequence length="172" mass="18519">MTEIITGKGWQTQVAELRQLQHRSRSSSPPRGFLSGAAAPLYILGSPICRSGTYLPPDSHPLSRPTTSILAIATTGTIEDLSLLPRIDRALSDAAAGGRRGPASDPAAVPLSLGRRTRPLMQCLGAPYVIRPPCRPPMNRSCVSTVIRVNPVPFKPTAHTLLWPDEPFKPRG</sequence>
<accession>A0A9Q1F6W9</accession>
<name>A0A9Q1F6W9_SYNKA</name>
<gene>
    <name evidence="1" type="ORF">SKAU_G00237090</name>
</gene>
<evidence type="ECO:0000313" key="1">
    <source>
        <dbReference type="EMBL" id="KAJ8352233.1"/>
    </source>
</evidence>